<evidence type="ECO:0008006" key="3">
    <source>
        <dbReference type="Google" id="ProtNLM"/>
    </source>
</evidence>
<reference evidence="1 2" key="1">
    <citation type="journal article" date="2017" name="Antonie Van Leeuwenhoek">
        <title>Rhizobium rhizosphaerae sp. nov., a novel species isolated from rice rhizosphere.</title>
        <authorList>
            <person name="Zhao J.J."/>
            <person name="Zhang J."/>
            <person name="Zhang R.J."/>
            <person name="Zhang C.W."/>
            <person name="Yin H.Q."/>
            <person name="Zhang X.X."/>
        </authorList>
    </citation>
    <scope>NUCLEOTIDE SEQUENCE [LARGE SCALE GENOMIC DNA]</scope>
    <source>
        <strain evidence="1 2">BSs20135</strain>
    </source>
</reference>
<dbReference type="EMBL" id="BAEO01000027">
    <property type="protein sequence ID" value="GAC19170.1"/>
    <property type="molecule type" value="Genomic_DNA"/>
</dbReference>
<dbReference type="eggNOG" id="ENOG502Z7WJ">
    <property type="taxonomic scope" value="Bacteria"/>
</dbReference>
<protein>
    <recommendedName>
        <fullName evidence="3">DUF1585 domain-containing protein</fullName>
    </recommendedName>
</protein>
<dbReference type="Proteomes" id="UP000006327">
    <property type="component" value="Unassembled WGS sequence"/>
</dbReference>
<organism evidence="1 2">
    <name type="scientific">Paraglaciecola arctica BSs20135</name>
    <dbReference type="NCBI Taxonomy" id="493475"/>
    <lineage>
        <taxon>Bacteria</taxon>
        <taxon>Pseudomonadati</taxon>
        <taxon>Pseudomonadota</taxon>
        <taxon>Gammaproteobacteria</taxon>
        <taxon>Alteromonadales</taxon>
        <taxon>Alteromonadaceae</taxon>
        <taxon>Paraglaciecola</taxon>
    </lineage>
</organism>
<evidence type="ECO:0000313" key="1">
    <source>
        <dbReference type="EMBL" id="GAC19170.1"/>
    </source>
</evidence>
<dbReference type="OrthoDB" id="5753229at2"/>
<name>K6Z6U1_9ALTE</name>
<gene>
    <name evidence="1" type="ORF">GARC_2203</name>
</gene>
<accession>K6Z6U1</accession>
<comment type="caution">
    <text evidence="1">The sequence shown here is derived from an EMBL/GenBank/DDBJ whole genome shotgun (WGS) entry which is preliminary data.</text>
</comment>
<proteinExistence type="predicted"/>
<dbReference type="STRING" id="493475.GARC_2203"/>
<dbReference type="RefSeq" id="WP_007619688.1">
    <property type="nucleotide sequence ID" value="NZ_BAEO01000027.1"/>
</dbReference>
<dbReference type="AlphaFoldDB" id="K6Z6U1"/>
<sequence>MKHPVRQIGRNKVAISCALFVVVLFTLTHSYAGTREQAKRIHDRLTGVPPSNQVLEQMESLISAGNVRGAADIAMDDPAFYSVTLKNWITPWTNENADVFAPLNDYTATVIGITRDEIDFRQILFGDILYIADASSGVPAYSITNNAHYQALDDQSADLKDVLKATTQSALTGLPTEATAGVITTRAAAKAFFKDGTNRAMFRFTLINHMCTDLEGLKDTSRSPDRIRQDVSRSPGGDSRIFNNSCVGCHSGMDPLAQAFAYYNYEYNVNSDPEGEQGSLQYNQAGATDPDTGIQVQGKYLINGNNFPYGFITNNDNWSNYWRHGLNKNLGWDESLPDNGSGAKSMGQELANSQKFASCQVTKVFKNICLRSPQDSADRTKITSMTNTFTSTGYNIKQVFADSADYCKGE</sequence>
<keyword evidence="2" id="KW-1185">Reference proteome</keyword>
<evidence type="ECO:0000313" key="2">
    <source>
        <dbReference type="Proteomes" id="UP000006327"/>
    </source>
</evidence>